<keyword evidence="7" id="KW-0378">Hydrolase</keyword>
<gene>
    <name evidence="20" type="ORF">BFG57_11960</name>
</gene>
<dbReference type="InterPro" id="IPR006293">
    <property type="entry name" value="DNA_helicase_ATP-dep_RecQ_bac"/>
</dbReference>
<dbReference type="Pfam" id="PF14493">
    <property type="entry name" value="HTH_40"/>
    <property type="match status" value="1"/>
</dbReference>
<dbReference type="EMBL" id="MJEH01000012">
    <property type="protein sequence ID" value="OEH93362.1"/>
    <property type="molecule type" value="Genomic_DNA"/>
</dbReference>
<evidence type="ECO:0000256" key="1">
    <source>
        <dbReference type="ARBA" id="ARBA00001946"/>
    </source>
</evidence>
<evidence type="ECO:0000256" key="9">
    <source>
        <dbReference type="ARBA" id="ARBA00022833"/>
    </source>
</evidence>
<dbReference type="FunFam" id="3.40.50.300:FF:000296">
    <property type="entry name" value="ATP-dependent DNA helicase RecQ"/>
    <property type="match status" value="1"/>
</dbReference>
<dbReference type="PROSITE" id="PS51192">
    <property type="entry name" value="HELICASE_ATP_BIND_1"/>
    <property type="match status" value="1"/>
</dbReference>
<keyword evidence="10" id="KW-0067">ATP-binding</keyword>
<sequence length="717" mass="81938">MLKDAKKILNQYFGYSSFRHGQSQIIELLLAGNNSLGIMPTGGGKSICYQVPALLLNGTAIIISPLISLMKDQVDSLTSLGISATYINSSINHTEQRERLQRLRNGDYQLVYVAPERFESTEFISSLRTITLSLIAFDEAHCISQWGHDFRPSYRQIIPNLQQLGQLPPLIALTATATDKVVQDIQQLLDIQPTHIVSTGFARDNLAFNIVKGSRKDDFILDYIKERYKEAGIIYTPTRKTTDALYEVLQKAGYKVARYHAGLTETERQEAQTAFIQDESLIMVATNAFGMGIDKSNVRYVIHYALPMNIEAYYQEAGRAGRDGEPSDCYLLFSPQDIQLQKFLIEQSMMDEEKKQQEYEKLQSMVNYCHTHQCLQTYILDYFGDQTNYEDCGKCSNCLNSGEQVDMTKEAQMILSCVKRMDERFGATLTAKVLKGSKSAKVLELNFQRLSTYGLLSSYKEKEITHLINYLAADGFLAIHDAKFPKLKLTKLAYDVLTGQKQVWMQIASKKTNEQTDYHEGLFESLRNLRKILADERKLPPYVIFSDATLKEMSRLLPTDKAKLLQIKGVAEKKYEQYGEDFLEAIEQFINENEQIEPILAPTINLPNDHIVKHDETEAHDKPSYLITYEAFQQQSIQEIAQERNLTEMTIESHLFKAVKEGLELEWTKFFSSDDEKLILHTYQSLEEKKLKQLKEKLPEGISYTAIKAVLIKNDLM</sequence>
<evidence type="ECO:0000256" key="16">
    <source>
        <dbReference type="NCBIfam" id="TIGR01389"/>
    </source>
</evidence>
<dbReference type="InterPro" id="IPR018982">
    <property type="entry name" value="RQC_domain"/>
</dbReference>
<dbReference type="GO" id="GO:0006260">
    <property type="term" value="P:DNA replication"/>
    <property type="evidence" value="ECO:0007669"/>
    <property type="project" value="InterPro"/>
</dbReference>
<dbReference type="NCBIfam" id="TIGR00614">
    <property type="entry name" value="recQ_fam"/>
    <property type="match status" value="1"/>
</dbReference>
<proteinExistence type="inferred from homology"/>
<feature type="domain" description="HRDC" evidence="17">
    <location>
        <begin position="516"/>
        <end position="596"/>
    </location>
</feature>
<comment type="cofactor">
    <cofactor evidence="2">
        <name>Zn(2+)</name>
        <dbReference type="ChEBI" id="CHEBI:29105"/>
    </cofactor>
</comment>
<dbReference type="GO" id="GO:0003677">
    <property type="term" value="F:DNA binding"/>
    <property type="evidence" value="ECO:0007669"/>
    <property type="project" value="UniProtKB-KW"/>
</dbReference>
<accession>A0A1E5LH13</accession>
<evidence type="ECO:0000256" key="13">
    <source>
        <dbReference type="ARBA" id="ARBA00023204"/>
    </source>
</evidence>
<evidence type="ECO:0000259" key="18">
    <source>
        <dbReference type="PROSITE" id="PS51192"/>
    </source>
</evidence>
<dbReference type="PANTHER" id="PTHR13710:SF105">
    <property type="entry name" value="ATP-DEPENDENT DNA HELICASE Q1"/>
    <property type="match status" value="1"/>
</dbReference>
<dbReference type="RefSeq" id="WP_069716575.1">
    <property type="nucleotide sequence ID" value="NZ_MJEH01000012.1"/>
</dbReference>
<evidence type="ECO:0000256" key="11">
    <source>
        <dbReference type="ARBA" id="ARBA00023125"/>
    </source>
</evidence>
<evidence type="ECO:0000256" key="3">
    <source>
        <dbReference type="ARBA" id="ARBA00005446"/>
    </source>
</evidence>
<dbReference type="InterPro" id="IPR036390">
    <property type="entry name" value="WH_DNA-bd_sf"/>
</dbReference>
<comment type="cofactor">
    <cofactor evidence="1">
        <name>Mg(2+)</name>
        <dbReference type="ChEBI" id="CHEBI:18420"/>
    </cofactor>
</comment>
<dbReference type="Gene3D" id="1.10.10.10">
    <property type="entry name" value="Winged helix-like DNA-binding domain superfamily/Winged helix DNA-binding domain"/>
    <property type="match status" value="1"/>
</dbReference>
<dbReference type="SMART" id="SM00341">
    <property type="entry name" value="HRDC"/>
    <property type="match status" value="1"/>
</dbReference>
<keyword evidence="13" id="KW-0234">DNA repair</keyword>
<evidence type="ECO:0000256" key="6">
    <source>
        <dbReference type="ARBA" id="ARBA00022763"/>
    </source>
</evidence>
<dbReference type="GO" id="GO:0046872">
    <property type="term" value="F:metal ion binding"/>
    <property type="evidence" value="ECO:0007669"/>
    <property type="project" value="UniProtKB-KW"/>
</dbReference>
<evidence type="ECO:0000259" key="19">
    <source>
        <dbReference type="PROSITE" id="PS51194"/>
    </source>
</evidence>
<dbReference type="Gene3D" id="1.10.150.80">
    <property type="entry name" value="HRDC domain"/>
    <property type="match status" value="1"/>
</dbReference>
<dbReference type="InterPro" id="IPR014001">
    <property type="entry name" value="Helicase_ATP-bd"/>
</dbReference>
<reference evidence="20 21" key="1">
    <citation type="submission" date="2016-08" db="EMBL/GenBank/DDBJ databases">
        <title>Genome of Bacillus solimangrovi GH2-4.</title>
        <authorList>
            <person name="Lim S."/>
            <person name="Kim B.-C."/>
        </authorList>
    </citation>
    <scope>NUCLEOTIDE SEQUENCE [LARGE SCALE GENOMIC DNA]</scope>
    <source>
        <strain evidence="20 21">GH2-4</strain>
    </source>
</reference>
<dbReference type="Pfam" id="PF09382">
    <property type="entry name" value="RQC"/>
    <property type="match status" value="1"/>
</dbReference>
<dbReference type="GO" id="GO:0016787">
    <property type="term" value="F:hydrolase activity"/>
    <property type="evidence" value="ECO:0007669"/>
    <property type="project" value="UniProtKB-KW"/>
</dbReference>
<keyword evidence="4" id="KW-0479">Metal-binding</keyword>
<evidence type="ECO:0000256" key="15">
    <source>
        <dbReference type="ARBA" id="ARBA00034617"/>
    </source>
</evidence>
<dbReference type="GO" id="GO:0005737">
    <property type="term" value="C:cytoplasm"/>
    <property type="evidence" value="ECO:0007669"/>
    <property type="project" value="TreeGrafter"/>
</dbReference>
<dbReference type="InterPro" id="IPR004589">
    <property type="entry name" value="DNA_helicase_ATP-dep_RecQ"/>
</dbReference>
<dbReference type="GO" id="GO:0006310">
    <property type="term" value="P:DNA recombination"/>
    <property type="evidence" value="ECO:0007669"/>
    <property type="project" value="UniProtKB-UniRule"/>
</dbReference>
<dbReference type="SUPFAM" id="SSF52540">
    <property type="entry name" value="P-loop containing nucleoside triphosphate hydrolases"/>
    <property type="match status" value="1"/>
</dbReference>
<dbReference type="GO" id="GO:0009378">
    <property type="term" value="F:four-way junction helicase activity"/>
    <property type="evidence" value="ECO:0007669"/>
    <property type="project" value="TreeGrafter"/>
</dbReference>
<dbReference type="InterPro" id="IPR002121">
    <property type="entry name" value="HRDC_dom"/>
</dbReference>
<dbReference type="SMART" id="SM00490">
    <property type="entry name" value="HELICc"/>
    <property type="match status" value="1"/>
</dbReference>
<comment type="catalytic activity">
    <reaction evidence="15">
        <text>Couples ATP hydrolysis with the unwinding of duplex DNA by translocating in the 3'-5' direction.</text>
        <dbReference type="EC" id="5.6.2.4"/>
    </reaction>
</comment>
<dbReference type="NCBIfam" id="TIGR01389">
    <property type="entry name" value="recQ"/>
    <property type="match status" value="1"/>
</dbReference>
<dbReference type="InterPro" id="IPR027417">
    <property type="entry name" value="P-loop_NTPase"/>
</dbReference>
<dbReference type="GO" id="GO:0009432">
    <property type="term" value="P:SOS response"/>
    <property type="evidence" value="ECO:0007669"/>
    <property type="project" value="UniProtKB-UniRule"/>
</dbReference>
<dbReference type="GO" id="GO:0043590">
    <property type="term" value="C:bacterial nucleoid"/>
    <property type="evidence" value="ECO:0007669"/>
    <property type="project" value="TreeGrafter"/>
</dbReference>
<evidence type="ECO:0000256" key="4">
    <source>
        <dbReference type="ARBA" id="ARBA00022723"/>
    </source>
</evidence>
<dbReference type="InterPro" id="IPR044876">
    <property type="entry name" value="HRDC_dom_sf"/>
</dbReference>
<dbReference type="InterPro" id="IPR011545">
    <property type="entry name" value="DEAD/DEAH_box_helicase_dom"/>
</dbReference>
<keyword evidence="9" id="KW-0862">Zinc</keyword>
<protein>
    <recommendedName>
        <fullName evidence="16">DNA helicase RecQ</fullName>
        <ecNumber evidence="16">5.6.2.4</ecNumber>
    </recommendedName>
</protein>
<keyword evidence="11" id="KW-0238">DNA-binding</keyword>
<dbReference type="Pfam" id="PF00570">
    <property type="entry name" value="HRDC"/>
    <property type="match status" value="1"/>
</dbReference>
<keyword evidence="12" id="KW-0233">DNA recombination</keyword>
<dbReference type="PANTHER" id="PTHR13710">
    <property type="entry name" value="DNA HELICASE RECQ FAMILY MEMBER"/>
    <property type="match status" value="1"/>
</dbReference>
<dbReference type="EC" id="5.6.2.4" evidence="16"/>
<dbReference type="SUPFAM" id="SSF47819">
    <property type="entry name" value="HRDC-like"/>
    <property type="match status" value="1"/>
</dbReference>
<evidence type="ECO:0000256" key="12">
    <source>
        <dbReference type="ARBA" id="ARBA00023172"/>
    </source>
</evidence>
<dbReference type="Pfam" id="PF00271">
    <property type="entry name" value="Helicase_C"/>
    <property type="match status" value="1"/>
</dbReference>
<dbReference type="Gene3D" id="3.40.50.300">
    <property type="entry name" value="P-loop containing nucleotide triphosphate hydrolases"/>
    <property type="match status" value="2"/>
</dbReference>
<dbReference type="GO" id="GO:0006281">
    <property type="term" value="P:DNA repair"/>
    <property type="evidence" value="ECO:0007669"/>
    <property type="project" value="UniProtKB-KW"/>
</dbReference>
<evidence type="ECO:0000256" key="10">
    <source>
        <dbReference type="ARBA" id="ARBA00022840"/>
    </source>
</evidence>
<dbReference type="GO" id="GO:0005524">
    <property type="term" value="F:ATP binding"/>
    <property type="evidence" value="ECO:0007669"/>
    <property type="project" value="UniProtKB-KW"/>
</dbReference>
<dbReference type="SMART" id="SM00956">
    <property type="entry name" value="RQC"/>
    <property type="match status" value="1"/>
</dbReference>
<dbReference type="InterPro" id="IPR032284">
    <property type="entry name" value="RecQ_Zn-bd"/>
</dbReference>
<dbReference type="InterPro" id="IPR010997">
    <property type="entry name" value="HRDC-like_sf"/>
</dbReference>
<keyword evidence="5" id="KW-0547">Nucleotide-binding</keyword>
<dbReference type="STRING" id="1305675.BFG57_11960"/>
<comment type="caution">
    <text evidence="20">The sequence shown here is derived from an EMBL/GenBank/DDBJ whole genome shotgun (WGS) entry which is preliminary data.</text>
</comment>
<dbReference type="InterPro" id="IPR029491">
    <property type="entry name" value="Helicase_HTH"/>
</dbReference>
<dbReference type="InterPro" id="IPR001650">
    <property type="entry name" value="Helicase_C-like"/>
</dbReference>
<dbReference type="OrthoDB" id="9763310at2"/>
<dbReference type="SUPFAM" id="SSF46785">
    <property type="entry name" value="Winged helix' DNA-binding domain"/>
    <property type="match status" value="1"/>
</dbReference>
<keyword evidence="6" id="KW-0227">DNA damage</keyword>
<keyword evidence="8 20" id="KW-0347">Helicase</keyword>
<dbReference type="Pfam" id="PF16124">
    <property type="entry name" value="RecQ_Zn_bind"/>
    <property type="match status" value="1"/>
</dbReference>
<keyword evidence="21" id="KW-1185">Reference proteome</keyword>
<comment type="similarity">
    <text evidence="3">Belongs to the helicase family. RecQ subfamily.</text>
</comment>
<dbReference type="Proteomes" id="UP000095209">
    <property type="component" value="Unassembled WGS sequence"/>
</dbReference>
<evidence type="ECO:0000256" key="7">
    <source>
        <dbReference type="ARBA" id="ARBA00022801"/>
    </source>
</evidence>
<evidence type="ECO:0000256" key="5">
    <source>
        <dbReference type="ARBA" id="ARBA00022741"/>
    </source>
</evidence>
<feature type="domain" description="Helicase ATP-binding" evidence="18">
    <location>
        <begin position="26"/>
        <end position="195"/>
    </location>
</feature>
<dbReference type="FunFam" id="1.10.150.80:FF:000002">
    <property type="entry name" value="ATP-dependent DNA helicase RecQ"/>
    <property type="match status" value="1"/>
</dbReference>
<keyword evidence="14" id="KW-0413">Isomerase</keyword>
<feature type="domain" description="Helicase C-terminal" evidence="19">
    <location>
        <begin position="223"/>
        <end position="366"/>
    </location>
</feature>
<dbReference type="AlphaFoldDB" id="A0A1E5LH13"/>
<dbReference type="PROSITE" id="PS51194">
    <property type="entry name" value="HELICASE_CTER"/>
    <property type="match status" value="1"/>
</dbReference>
<dbReference type="PROSITE" id="PS50967">
    <property type="entry name" value="HRDC"/>
    <property type="match status" value="1"/>
</dbReference>
<evidence type="ECO:0000256" key="2">
    <source>
        <dbReference type="ARBA" id="ARBA00001947"/>
    </source>
</evidence>
<organism evidence="20 21">
    <name type="scientific">Bacillus solimangrovi</name>
    <dbReference type="NCBI Taxonomy" id="1305675"/>
    <lineage>
        <taxon>Bacteria</taxon>
        <taxon>Bacillati</taxon>
        <taxon>Bacillota</taxon>
        <taxon>Bacilli</taxon>
        <taxon>Bacillales</taxon>
        <taxon>Bacillaceae</taxon>
        <taxon>Bacillus</taxon>
    </lineage>
</organism>
<dbReference type="GO" id="GO:0030894">
    <property type="term" value="C:replisome"/>
    <property type="evidence" value="ECO:0007669"/>
    <property type="project" value="TreeGrafter"/>
</dbReference>
<dbReference type="SMART" id="SM00487">
    <property type="entry name" value="DEXDc"/>
    <property type="match status" value="1"/>
</dbReference>
<evidence type="ECO:0000256" key="14">
    <source>
        <dbReference type="ARBA" id="ARBA00023235"/>
    </source>
</evidence>
<name>A0A1E5LH13_9BACI</name>
<evidence type="ECO:0000313" key="21">
    <source>
        <dbReference type="Proteomes" id="UP000095209"/>
    </source>
</evidence>
<dbReference type="InterPro" id="IPR036388">
    <property type="entry name" value="WH-like_DNA-bd_sf"/>
</dbReference>
<evidence type="ECO:0000256" key="8">
    <source>
        <dbReference type="ARBA" id="ARBA00022806"/>
    </source>
</evidence>
<evidence type="ECO:0000313" key="20">
    <source>
        <dbReference type="EMBL" id="OEH93362.1"/>
    </source>
</evidence>
<dbReference type="Pfam" id="PF00270">
    <property type="entry name" value="DEAD"/>
    <property type="match status" value="1"/>
</dbReference>
<dbReference type="CDD" id="cd17920">
    <property type="entry name" value="DEXHc_RecQ"/>
    <property type="match status" value="1"/>
</dbReference>
<evidence type="ECO:0000259" key="17">
    <source>
        <dbReference type="PROSITE" id="PS50967"/>
    </source>
</evidence>
<dbReference type="GO" id="GO:0043138">
    <property type="term" value="F:3'-5' DNA helicase activity"/>
    <property type="evidence" value="ECO:0007669"/>
    <property type="project" value="UniProtKB-EC"/>
</dbReference>